<gene>
    <name evidence="10" type="ORF">N866_04755</name>
</gene>
<protein>
    <submittedName>
        <fullName evidence="10">Peptidase S9</fullName>
    </submittedName>
</protein>
<evidence type="ECO:0000313" key="10">
    <source>
        <dbReference type="EMBL" id="EYR64805.1"/>
    </source>
</evidence>
<dbReference type="InterPro" id="IPR034746">
    <property type="entry name" value="POTRA"/>
</dbReference>
<dbReference type="PANTHER" id="PTHR37820:SF1">
    <property type="entry name" value="CELL DIVISION PROTEIN FTSQ"/>
    <property type="match status" value="1"/>
</dbReference>
<dbReference type="Pfam" id="PF03799">
    <property type="entry name" value="FtsQ_DivIB_C"/>
    <property type="match status" value="1"/>
</dbReference>
<dbReference type="Gene3D" id="3.10.20.310">
    <property type="entry name" value="membrane protein fhac"/>
    <property type="match status" value="1"/>
</dbReference>
<keyword evidence="4 8" id="KW-0812">Transmembrane</keyword>
<dbReference type="InterPro" id="IPR005548">
    <property type="entry name" value="Cell_div_FtsQ/DivIB_C"/>
</dbReference>
<keyword evidence="6 8" id="KW-0472">Membrane</keyword>
<feature type="non-terminal residue" evidence="10">
    <location>
        <position position="1"/>
    </location>
</feature>
<evidence type="ECO:0000256" key="5">
    <source>
        <dbReference type="ARBA" id="ARBA00022989"/>
    </source>
</evidence>
<dbReference type="GO" id="GO:0051301">
    <property type="term" value="P:cell division"/>
    <property type="evidence" value="ECO:0007669"/>
    <property type="project" value="UniProtKB-KW"/>
</dbReference>
<evidence type="ECO:0000259" key="9">
    <source>
        <dbReference type="PROSITE" id="PS51779"/>
    </source>
</evidence>
<dbReference type="AlphaFoldDB" id="A0A021VXQ0"/>
<dbReference type="Pfam" id="PF08478">
    <property type="entry name" value="POTRA_1"/>
    <property type="match status" value="1"/>
</dbReference>
<dbReference type="PANTHER" id="PTHR37820">
    <property type="entry name" value="CELL DIVISION PROTEIN DIVIB"/>
    <property type="match status" value="1"/>
</dbReference>
<evidence type="ECO:0000313" key="11">
    <source>
        <dbReference type="Proteomes" id="UP000019753"/>
    </source>
</evidence>
<evidence type="ECO:0000256" key="3">
    <source>
        <dbReference type="ARBA" id="ARBA00022618"/>
    </source>
</evidence>
<proteinExistence type="predicted"/>
<sequence length="270" mass="28387">DASGAGPAAGMLQTGWRPVRPAVVSSRSAERFAERVRMRRRLTRRRLLLATATAAVLGTVAWVLLGSSVLALDLRELRVQGQGTVVEPAAVEAVVAPYGGVPLPRLDTVGLRRQILEVPGVRAAEVTREWPHGLRIVLVSREPVVAVPDPETGFALLDGDGVRVGSAAAPPAGLPVVQVPLDDPEARALTAVLTVLDQLPEELAVQVAAISARTRDTVELELVDGVVVEWGSADRTALKARVLQTLRAAGASSGARVYDVSAPELPITTS</sequence>
<dbReference type="GO" id="GO:0005886">
    <property type="term" value="C:plasma membrane"/>
    <property type="evidence" value="ECO:0007669"/>
    <property type="project" value="TreeGrafter"/>
</dbReference>
<evidence type="ECO:0000256" key="1">
    <source>
        <dbReference type="ARBA" id="ARBA00004370"/>
    </source>
</evidence>
<dbReference type="InterPro" id="IPR050487">
    <property type="entry name" value="FtsQ_DivIB"/>
</dbReference>
<evidence type="ECO:0000256" key="8">
    <source>
        <dbReference type="SAM" id="Phobius"/>
    </source>
</evidence>
<feature type="domain" description="POTRA" evidence="9">
    <location>
        <begin position="72"/>
        <end position="141"/>
    </location>
</feature>
<name>A0A021VXQ0_9CELL</name>
<evidence type="ECO:0000256" key="6">
    <source>
        <dbReference type="ARBA" id="ARBA00023136"/>
    </source>
</evidence>
<accession>A0A021VXQ0</accession>
<evidence type="ECO:0000256" key="7">
    <source>
        <dbReference type="ARBA" id="ARBA00023306"/>
    </source>
</evidence>
<keyword evidence="7" id="KW-0131">Cell cycle</keyword>
<feature type="transmembrane region" description="Helical" evidence="8">
    <location>
        <begin position="47"/>
        <end position="72"/>
    </location>
</feature>
<keyword evidence="5 8" id="KW-1133">Transmembrane helix</keyword>
<evidence type="ECO:0000256" key="2">
    <source>
        <dbReference type="ARBA" id="ARBA00022475"/>
    </source>
</evidence>
<evidence type="ECO:0000256" key="4">
    <source>
        <dbReference type="ARBA" id="ARBA00022692"/>
    </source>
</evidence>
<dbReference type="RefSeq" id="WP_342668378.1">
    <property type="nucleotide sequence ID" value="NZ_AXCW01000017.1"/>
</dbReference>
<keyword evidence="11" id="KW-1185">Reference proteome</keyword>
<dbReference type="InterPro" id="IPR013685">
    <property type="entry name" value="POTRA_FtsQ_type"/>
</dbReference>
<dbReference type="PROSITE" id="PS51779">
    <property type="entry name" value="POTRA"/>
    <property type="match status" value="1"/>
</dbReference>
<organism evidence="10 11">
    <name type="scientific">Actinotalea ferrariae CF5-4</name>
    <dbReference type="NCBI Taxonomy" id="948458"/>
    <lineage>
        <taxon>Bacteria</taxon>
        <taxon>Bacillati</taxon>
        <taxon>Actinomycetota</taxon>
        <taxon>Actinomycetes</taxon>
        <taxon>Micrococcales</taxon>
        <taxon>Cellulomonadaceae</taxon>
        <taxon>Actinotalea</taxon>
    </lineage>
</organism>
<reference evidence="10 11" key="1">
    <citation type="submission" date="2014-01" db="EMBL/GenBank/DDBJ databases">
        <title>Actinotalea ferrariae CF5-4.</title>
        <authorList>
            <person name="Chen F."/>
            <person name="Li Y."/>
            <person name="Wang G."/>
        </authorList>
    </citation>
    <scope>NUCLEOTIDE SEQUENCE [LARGE SCALE GENOMIC DNA]</scope>
    <source>
        <strain evidence="10 11">CF5-4</strain>
    </source>
</reference>
<comment type="caution">
    <text evidence="10">The sequence shown here is derived from an EMBL/GenBank/DDBJ whole genome shotgun (WGS) entry which is preliminary data.</text>
</comment>
<dbReference type="EMBL" id="AXCW01000017">
    <property type="protein sequence ID" value="EYR64805.1"/>
    <property type="molecule type" value="Genomic_DNA"/>
</dbReference>
<keyword evidence="2" id="KW-1003">Cell membrane</keyword>
<comment type="subcellular location">
    <subcellularLocation>
        <location evidence="1">Membrane</location>
    </subcellularLocation>
</comment>
<keyword evidence="3" id="KW-0132">Cell division</keyword>
<dbReference type="Proteomes" id="UP000019753">
    <property type="component" value="Unassembled WGS sequence"/>
</dbReference>